<gene>
    <name evidence="4" type="ORF">SAMN06295885_3000</name>
</gene>
<evidence type="ECO:0000313" key="4">
    <source>
        <dbReference type="EMBL" id="SMH47524.1"/>
    </source>
</evidence>
<protein>
    <submittedName>
        <fullName evidence="4">LysM domain-containing protein</fullName>
    </submittedName>
</protein>
<reference evidence="5" key="1">
    <citation type="submission" date="2017-04" db="EMBL/GenBank/DDBJ databases">
        <authorList>
            <person name="Varghese N."/>
            <person name="Submissions S."/>
        </authorList>
    </citation>
    <scope>NUCLEOTIDE SEQUENCE [LARGE SCALE GENOMIC DNA]</scope>
    <source>
        <strain evidence="5">VKM Ac-2121</strain>
    </source>
</reference>
<feature type="transmembrane region" description="Helical" evidence="2">
    <location>
        <begin position="48"/>
        <end position="67"/>
    </location>
</feature>
<organism evidence="4 5">
    <name type="scientific">Rathayibacter oskolensis</name>
    <dbReference type="NCBI Taxonomy" id="1891671"/>
    <lineage>
        <taxon>Bacteria</taxon>
        <taxon>Bacillati</taxon>
        <taxon>Actinomycetota</taxon>
        <taxon>Actinomycetes</taxon>
        <taxon>Micrococcales</taxon>
        <taxon>Microbacteriaceae</taxon>
        <taxon>Rathayibacter</taxon>
    </lineage>
</organism>
<feature type="compositionally biased region" description="Low complexity" evidence="1">
    <location>
        <begin position="18"/>
        <end position="32"/>
    </location>
</feature>
<keyword evidence="2" id="KW-0472">Membrane</keyword>
<dbReference type="AlphaFoldDB" id="A0A1X7PAC3"/>
<keyword evidence="2" id="KW-0812">Transmembrane</keyword>
<dbReference type="InterPro" id="IPR036779">
    <property type="entry name" value="LysM_dom_sf"/>
</dbReference>
<dbReference type="Proteomes" id="UP000193711">
    <property type="component" value="Unassembled WGS sequence"/>
</dbReference>
<dbReference type="PROSITE" id="PS51782">
    <property type="entry name" value="LYSM"/>
    <property type="match status" value="1"/>
</dbReference>
<feature type="region of interest" description="Disordered" evidence="1">
    <location>
        <begin position="1"/>
        <end position="32"/>
    </location>
</feature>
<dbReference type="CDD" id="cd00118">
    <property type="entry name" value="LysM"/>
    <property type="match status" value="1"/>
</dbReference>
<dbReference type="STRING" id="1891671.SAMN06295885_3000"/>
<dbReference type="Gene3D" id="3.10.350.10">
    <property type="entry name" value="LysM domain"/>
    <property type="match status" value="1"/>
</dbReference>
<name>A0A1X7PAC3_9MICO</name>
<sequence length="141" mass="14396">MTAQQITSARSTASPGDAPATAAPSSNPAGSGAVRAATHLRLTRRGRAVLATLGALPIVAGAFVFGLNGGGAVASGQSSDVEFQYVTVRAGESLWSLAEELAPESDPRDVVDDLLSLNQLPSAGIEPGQRLAVPSRYEVVR</sequence>
<evidence type="ECO:0000259" key="3">
    <source>
        <dbReference type="PROSITE" id="PS51782"/>
    </source>
</evidence>
<evidence type="ECO:0000256" key="2">
    <source>
        <dbReference type="SAM" id="Phobius"/>
    </source>
</evidence>
<feature type="compositionally biased region" description="Polar residues" evidence="1">
    <location>
        <begin position="1"/>
        <end position="14"/>
    </location>
</feature>
<keyword evidence="5" id="KW-1185">Reference proteome</keyword>
<keyword evidence="2" id="KW-1133">Transmembrane helix</keyword>
<proteinExistence type="predicted"/>
<dbReference type="Pfam" id="PF01476">
    <property type="entry name" value="LysM"/>
    <property type="match status" value="1"/>
</dbReference>
<dbReference type="SMART" id="SM00257">
    <property type="entry name" value="LysM"/>
    <property type="match status" value="1"/>
</dbReference>
<feature type="domain" description="LysM" evidence="3">
    <location>
        <begin position="84"/>
        <end position="133"/>
    </location>
</feature>
<dbReference type="RefSeq" id="WP_085477453.1">
    <property type="nucleotide sequence ID" value="NZ_FXBM01000002.1"/>
</dbReference>
<dbReference type="InterPro" id="IPR018392">
    <property type="entry name" value="LysM"/>
</dbReference>
<evidence type="ECO:0000313" key="5">
    <source>
        <dbReference type="Proteomes" id="UP000193711"/>
    </source>
</evidence>
<dbReference type="EMBL" id="FXBM01000002">
    <property type="protein sequence ID" value="SMH47524.1"/>
    <property type="molecule type" value="Genomic_DNA"/>
</dbReference>
<evidence type="ECO:0000256" key="1">
    <source>
        <dbReference type="SAM" id="MobiDB-lite"/>
    </source>
</evidence>
<accession>A0A1X7PAC3</accession>
<dbReference type="OrthoDB" id="5084290at2"/>